<dbReference type="GO" id="GO:0006274">
    <property type="term" value="P:DNA replication termination"/>
    <property type="evidence" value="ECO:0007669"/>
    <property type="project" value="TreeGrafter"/>
</dbReference>
<dbReference type="EMBL" id="BTGD01000025">
    <property type="protein sequence ID" value="GMM58523.1"/>
    <property type="molecule type" value="Genomic_DNA"/>
</dbReference>
<dbReference type="PANTHER" id="PTHR12775:SF0">
    <property type="entry name" value="REPLICATION TERMINATION FACTOR 2"/>
    <property type="match status" value="1"/>
</dbReference>
<organism evidence="2 3">
    <name type="scientific">Maudiozyma humilis</name>
    <name type="common">Sour dough yeast</name>
    <name type="synonym">Kazachstania humilis</name>
    <dbReference type="NCBI Taxonomy" id="51915"/>
    <lineage>
        <taxon>Eukaryota</taxon>
        <taxon>Fungi</taxon>
        <taxon>Dikarya</taxon>
        <taxon>Ascomycota</taxon>
        <taxon>Saccharomycotina</taxon>
        <taxon>Saccharomycetes</taxon>
        <taxon>Saccharomycetales</taxon>
        <taxon>Saccharomycetaceae</taxon>
        <taxon>Maudiozyma</taxon>
    </lineage>
</organism>
<sequence>MGGDGGTITKKTHITLHNSIKDGKVAPDDNRKAFSDASIWQCCRLSNKPLQEPIASDYKGRLFNKIEIVKWLLSKDKQGYSQEQQDEFKDIKRLDDIVELHDISVVHDEKNSNEVSVRCNFGEDILSENKAFVYLTKCGCVLPKVAVSQKKTSVPERRCPNCNTAYDDLDTVFINPANASKESTQLEERITKLREMKLHHNGKPLKLKKRSKTKDQSPESKRQKKSTI</sequence>
<proteinExistence type="predicted"/>
<dbReference type="InterPro" id="IPR006735">
    <property type="entry name" value="Rtf2"/>
</dbReference>
<name>A0AAV5S4V1_MAUHU</name>
<evidence type="ECO:0008006" key="4">
    <source>
        <dbReference type="Google" id="ProtNLM"/>
    </source>
</evidence>
<dbReference type="AlphaFoldDB" id="A0AAV5S4V1"/>
<keyword evidence="3" id="KW-1185">Reference proteome</keyword>
<evidence type="ECO:0000313" key="3">
    <source>
        <dbReference type="Proteomes" id="UP001377567"/>
    </source>
</evidence>
<reference evidence="2 3" key="1">
    <citation type="journal article" date="2023" name="Elife">
        <title>Identification of key yeast species and microbe-microbe interactions impacting larval growth of Drosophila in the wild.</title>
        <authorList>
            <person name="Mure A."/>
            <person name="Sugiura Y."/>
            <person name="Maeda R."/>
            <person name="Honda K."/>
            <person name="Sakurai N."/>
            <person name="Takahashi Y."/>
            <person name="Watada M."/>
            <person name="Katoh T."/>
            <person name="Gotoh A."/>
            <person name="Gotoh Y."/>
            <person name="Taniguchi I."/>
            <person name="Nakamura K."/>
            <person name="Hayashi T."/>
            <person name="Katayama T."/>
            <person name="Uemura T."/>
            <person name="Hattori Y."/>
        </authorList>
    </citation>
    <scope>NUCLEOTIDE SEQUENCE [LARGE SCALE GENOMIC DNA]</scope>
    <source>
        <strain evidence="2 3">KH-74</strain>
    </source>
</reference>
<gene>
    <name evidence="2" type="ORF">DAKH74_051400</name>
</gene>
<evidence type="ECO:0000256" key="1">
    <source>
        <dbReference type="SAM" id="MobiDB-lite"/>
    </source>
</evidence>
<evidence type="ECO:0000313" key="2">
    <source>
        <dbReference type="EMBL" id="GMM58523.1"/>
    </source>
</evidence>
<protein>
    <recommendedName>
        <fullName evidence="4">Replication termination factor 2</fullName>
    </recommendedName>
</protein>
<feature type="region of interest" description="Disordered" evidence="1">
    <location>
        <begin position="195"/>
        <end position="228"/>
    </location>
</feature>
<comment type="caution">
    <text evidence="2">The sequence shown here is derived from an EMBL/GenBank/DDBJ whole genome shotgun (WGS) entry which is preliminary data.</text>
</comment>
<dbReference type="Pfam" id="PF04641">
    <property type="entry name" value="Rtf2"/>
    <property type="match status" value="1"/>
</dbReference>
<dbReference type="Proteomes" id="UP001377567">
    <property type="component" value="Unassembled WGS sequence"/>
</dbReference>
<feature type="compositionally biased region" description="Basic residues" evidence="1">
    <location>
        <begin position="199"/>
        <end position="212"/>
    </location>
</feature>
<dbReference type="GO" id="GO:0005634">
    <property type="term" value="C:nucleus"/>
    <property type="evidence" value="ECO:0007669"/>
    <property type="project" value="TreeGrafter"/>
</dbReference>
<accession>A0AAV5S4V1</accession>
<dbReference type="PANTHER" id="PTHR12775">
    <property type="entry name" value="PROTEIN C20ORF43 HOMOLOG"/>
    <property type="match status" value="1"/>
</dbReference>